<dbReference type="InParanoid" id="A0A1S0TPL2"/>
<dbReference type="EMBL" id="JH712078">
    <property type="protein sequence ID" value="EFO17936.1"/>
    <property type="molecule type" value="Genomic_DNA"/>
</dbReference>
<feature type="domain" description="EGF-like" evidence="1">
    <location>
        <begin position="20"/>
        <end position="52"/>
    </location>
</feature>
<evidence type="ECO:0000313" key="2">
    <source>
        <dbReference type="EMBL" id="EFO17936.1"/>
    </source>
</evidence>
<gene>
    <name evidence="2" type="ORF">LOAG_10561</name>
</gene>
<accession>A0A1S0TPL2</accession>
<evidence type="ECO:0000259" key="1">
    <source>
        <dbReference type="SMART" id="SM00181"/>
    </source>
</evidence>
<dbReference type="PANTHER" id="PTHR37157:SF2">
    <property type="entry name" value="EB DOMAIN-CONTAINING PROTEIN-RELATED"/>
    <property type="match status" value="1"/>
</dbReference>
<dbReference type="OrthoDB" id="5874482at2759"/>
<dbReference type="OMA" id="NECEAFC"/>
<dbReference type="CTD" id="9948008"/>
<proteinExistence type="predicted"/>
<feature type="domain" description="EGF-like" evidence="1">
    <location>
        <begin position="188"/>
        <end position="230"/>
    </location>
</feature>
<dbReference type="PANTHER" id="PTHR37157">
    <property type="entry name" value="PRION-LIKE-(Q/N-RICH) DOMAIN-BEARING PROTEIN 25"/>
    <property type="match status" value="1"/>
</dbReference>
<dbReference type="GeneID" id="9948008"/>
<dbReference type="KEGG" id="loa:LOAG_10561"/>
<dbReference type="InterPro" id="IPR006149">
    <property type="entry name" value="EB_dom"/>
</dbReference>
<name>A0A1S0TPL2_LOALO</name>
<dbReference type="AlphaFoldDB" id="A0A1S0TPL2"/>
<dbReference type="InterPro" id="IPR006150">
    <property type="entry name" value="Cys_repeat_1"/>
</dbReference>
<dbReference type="FunCoup" id="A0A1S0TPL2">
    <property type="interactions" value="1"/>
</dbReference>
<feature type="domain" description="EGF-like" evidence="1">
    <location>
        <begin position="70"/>
        <end position="112"/>
    </location>
</feature>
<reference evidence="2" key="1">
    <citation type="submission" date="2012-04" db="EMBL/GenBank/DDBJ databases">
        <title>The Genome Sequence of Loa loa.</title>
        <authorList>
            <consortium name="The Broad Institute Genome Sequencing Platform"/>
            <consortium name="Broad Institute Genome Sequencing Center for Infectious Disease"/>
            <person name="Nutman T.B."/>
            <person name="Fink D.L."/>
            <person name="Russ C."/>
            <person name="Young S."/>
            <person name="Zeng Q."/>
            <person name="Gargeya S."/>
            <person name="Alvarado L."/>
            <person name="Berlin A."/>
            <person name="Chapman S.B."/>
            <person name="Chen Z."/>
            <person name="Freedman E."/>
            <person name="Gellesch M."/>
            <person name="Goldberg J."/>
            <person name="Griggs A."/>
            <person name="Gujja S."/>
            <person name="Heilman E.R."/>
            <person name="Heiman D."/>
            <person name="Howarth C."/>
            <person name="Mehta T."/>
            <person name="Neiman D."/>
            <person name="Pearson M."/>
            <person name="Roberts A."/>
            <person name="Saif S."/>
            <person name="Shea T."/>
            <person name="Shenoy N."/>
            <person name="Sisk P."/>
            <person name="Stolte C."/>
            <person name="Sykes S."/>
            <person name="White J."/>
            <person name="Yandava C."/>
            <person name="Haas B."/>
            <person name="Henn M.R."/>
            <person name="Nusbaum C."/>
            <person name="Birren B."/>
        </authorList>
    </citation>
    <scope>NUCLEOTIDE SEQUENCE [LARGE SCALE GENOMIC DNA]</scope>
</reference>
<dbReference type="SMART" id="SM00181">
    <property type="entry name" value="EGF"/>
    <property type="match status" value="5"/>
</dbReference>
<feature type="domain" description="EGF-like" evidence="1">
    <location>
        <begin position="311"/>
        <end position="343"/>
    </location>
</feature>
<dbReference type="InterPro" id="IPR000742">
    <property type="entry name" value="EGF"/>
</dbReference>
<dbReference type="SMART" id="SM00289">
    <property type="entry name" value="WR1"/>
    <property type="match status" value="8"/>
</dbReference>
<organism evidence="2">
    <name type="scientific">Loa loa</name>
    <name type="common">Eye worm</name>
    <name type="synonym">Filaria loa</name>
    <dbReference type="NCBI Taxonomy" id="7209"/>
    <lineage>
        <taxon>Eukaryota</taxon>
        <taxon>Metazoa</taxon>
        <taxon>Ecdysozoa</taxon>
        <taxon>Nematoda</taxon>
        <taxon>Chromadorea</taxon>
        <taxon>Rhabditida</taxon>
        <taxon>Spirurina</taxon>
        <taxon>Spiruromorpha</taxon>
        <taxon>Filarioidea</taxon>
        <taxon>Onchocercidae</taxon>
        <taxon>Loa</taxon>
    </lineage>
</organism>
<dbReference type="Pfam" id="PF01683">
    <property type="entry name" value="EB"/>
    <property type="match status" value="8"/>
</dbReference>
<protein>
    <recommendedName>
        <fullName evidence="1">EGF-like domain-containing protein</fullName>
    </recommendedName>
</protein>
<dbReference type="RefSeq" id="XP_003146133.1">
    <property type="nucleotide sequence ID" value="XM_003146085.1"/>
</dbReference>
<sequence>MFSFFEVNGRCVKRRVPGATCFASEQCLDESTCLDGYCRCSNGTELLSRYCIRRNEAEECDTYQTYIKGKCLDLAIPGEDCIDNLQCIAASTCREGKCICSNGYIQVKKYCVQDLRPSRECSNNQVMINGHCYEFAKIGQYCIDTAVCLGDSVCYNNYCTCPKDTIAQSGRCQKQQRCDENQVQIDGQCYSQANIGQHCQFTKQCTSISTCQNGICTCPPGTVSQNNICIPSGLCPTGQIYIDESCWDIAYIGQQCKFTEQCQGYSTCVGRTCRCPSDTVVRDGLCIKEQCSSNEVMISKICFKTAKIGEFCYYTKQCEGNAVCQAGKCTCPSGTIKSNDTCVINSKCQPYQVSVNNSCLDTVSIGMTCQDDSQCIESASCMPGTSSSNSDIQTCQCNNGTVFTGSKCLPSLIQCPTSTVYIFDNVCHTLVKIGQFCMYTIQCMGYSVCSRQICKCPTGYNIIRNVCRRIS</sequence>
<feature type="domain" description="EGF-like" evidence="1">
    <location>
        <begin position="255"/>
        <end position="287"/>
    </location>
</feature>